<comment type="caution">
    <text evidence="1">The sequence shown here is derived from an EMBL/GenBank/DDBJ whole genome shotgun (WGS) entry which is preliminary data.</text>
</comment>
<sequence>MKERLIHEASFLSHKQHMASLIIDEAAIKPKCIYDRKSDVVFGIRDKPESGAPHTKNETLANRVLCFVLHGVASSYKIPCSYYFTKQLSGRDLYAWTKDVISAAEECGFVVIRIVTDNYSANRTMFKLMGNGSLSTIVKHPHDDERDIFLSLDPCHVFKNVRSQFLERELTDGTGVISGTFVQKLYEHQKDMSIKLARNLTRKHVYPSNLEKMNVLRAVQVFSPQVTAALEHLQQNSRVSSLLSTFRDATSTINFMKVMKKWFDIHDTTYNGSGCKMPISREDDRLLWLQNEFCSYVKTIQECSIATGVGNFTEETYSALLFSTKSTVEVTRFLLRKGVSYVLTRKFNSDPIEALFGQLRFMCGGNDALDARAVTTALDHIVKKKALPSKGVAVQDEDAEEAAASVPQDVVEELKALKAHLSAPPASVAYSGLVYVGGYLAKLVSDLGCHACVMLVTTNKTSSPLYKLLSAQENCELHYPKPEFLALLETISTFFEKAVKTLPRSKILEALQLIVEPHLEDSPS</sequence>
<accession>A0AC60QUW9</accession>
<protein>
    <submittedName>
        <fullName evidence="1">Uncharacterized protein</fullName>
    </submittedName>
</protein>
<name>A0AC60QUW9_IXOPE</name>
<keyword evidence="2" id="KW-1185">Reference proteome</keyword>
<organism evidence="1 2">
    <name type="scientific">Ixodes persulcatus</name>
    <name type="common">Taiga tick</name>
    <dbReference type="NCBI Taxonomy" id="34615"/>
    <lineage>
        <taxon>Eukaryota</taxon>
        <taxon>Metazoa</taxon>
        <taxon>Ecdysozoa</taxon>
        <taxon>Arthropoda</taxon>
        <taxon>Chelicerata</taxon>
        <taxon>Arachnida</taxon>
        <taxon>Acari</taxon>
        <taxon>Parasitiformes</taxon>
        <taxon>Ixodida</taxon>
        <taxon>Ixodoidea</taxon>
        <taxon>Ixodidae</taxon>
        <taxon>Ixodinae</taxon>
        <taxon>Ixodes</taxon>
    </lineage>
</organism>
<dbReference type="Proteomes" id="UP000805193">
    <property type="component" value="Unassembled WGS sequence"/>
</dbReference>
<dbReference type="EMBL" id="JABSTQ010003444">
    <property type="protein sequence ID" value="KAG0443432.1"/>
    <property type="molecule type" value="Genomic_DNA"/>
</dbReference>
<evidence type="ECO:0000313" key="1">
    <source>
        <dbReference type="EMBL" id="KAG0443432.1"/>
    </source>
</evidence>
<evidence type="ECO:0000313" key="2">
    <source>
        <dbReference type="Proteomes" id="UP000805193"/>
    </source>
</evidence>
<gene>
    <name evidence="1" type="ORF">HPB47_014930</name>
</gene>
<proteinExistence type="predicted"/>
<reference evidence="1 2" key="1">
    <citation type="journal article" date="2020" name="Cell">
        <title>Large-Scale Comparative Analyses of Tick Genomes Elucidate Their Genetic Diversity and Vector Capacities.</title>
        <authorList>
            <consortium name="Tick Genome and Microbiome Consortium (TIGMIC)"/>
            <person name="Jia N."/>
            <person name="Wang J."/>
            <person name="Shi W."/>
            <person name="Du L."/>
            <person name="Sun Y."/>
            <person name="Zhan W."/>
            <person name="Jiang J.F."/>
            <person name="Wang Q."/>
            <person name="Zhang B."/>
            <person name="Ji P."/>
            <person name="Bell-Sakyi L."/>
            <person name="Cui X.M."/>
            <person name="Yuan T.T."/>
            <person name="Jiang B.G."/>
            <person name="Yang W.F."/>
            <person name="Lam T.T."/>
            <person name="Chang Q.C."/>
            <person name="Ding S.J."/>
            <person name="Wang X.J."/>
            <person name="Zhu J.G."/>
            <person name="Ruan X.D."/>
            <person name="Zhao L."/>
            <person name="Wei J.T."/>
            <person name="Ye R.Z."/>
            <person name="Que T.C."/>
            <person name="Du C.H."/>
            <person name="Zhou Y.H."/>
            <person name="Cheng J.X."/>
            <person name="Dai P.F."/>
            <person name="Guo W.B."/>
            <person name="Han X.H."/>
            <person name="Huang E.J."/>
            <person name="Li L.F."/>
            <person name="Wei W."/>
            <person name="Gao Y.C."/>
            <person name="Liu J.Z."/>
            <person name="Shao H.Z."/>
            <person name="Wang X."/>
            <person name="Wang C.C."/>
            <person name="Yang T.C."/>
            <person name="Huo Q.B."/>
            <person name="Li W."/>
            <person name="Chen H.Y."/>
            <person name="Chen S.E."/>
            <person name="Zhou L.G."/>
            <person name="Ni X.B."/>
            <person name="Tian J.H."/>
            <person name="Sheng Y."/>
            <person name="Liu T."/>
            <person name="Pan Y.S."/>
            <person name="Xia L.Y."/>
            <person name="Li J."/>
            <person name="Zhao F."/>
            <person name="Cao W.C."/>
        </authorList>
    </citation>
    <scope>NUCLEOTIDE SEQUENCE [LARGE SCALE GENOMIC DNA]</scope>
    <source>
        <strain evidence="1">Iper-2018</strain>
    </source>
</reference>